<proteinExistence type="predicted"/>
<name>A0ABV9JC14_9LACT</name>
<keyword evidence="1" id="KW-0812">Transmembrane</keyword>
<organism evidence="2 3">
    <name type="scientific">Lactococcus nasutitermitis</name>
    <dbReference type="NCBI Taxonomy" id="1652957"/>
    <lineage>
        <taxon>Bacteria</taxon>
        <taxon>Bacillati</taxon>
        <taxon>Bacillota</taxon>
        <taxon>Bacilli</taxon>
        <taxon>Lactobacillales</taxon>
        <taxon>Streptococcaceae</taxon>
        <taxon>Lactococcus</taxon>
    </lineage>
</organism>
<dbReference type="RefSeq" id="WP_213534071.1">
    <property type="nucleotide sequence ID" value="NZ_BOVQ01000003.1"/>
</dbReference>
<comment type="caution">
    <text evidence="2">The sequence shown here is derived from an EMBL/GenBank/DDBJ whole genome shotgun (WGS) entry which is preliminary data.</text>
</comment>
<accession>A0ABV9JC14</accession>
<protein>
    <recommendedName>
        <fullName evidence="4">YcxB-like protein domain-containing protein</fullName>
    </recommendedName>
</protein>
<evidence type="ECO:0000256" key="1">
    <source>
        <dbReference type="SAM" id="Phobius"/>
    </source>
</evidence>
<reference evidence="3" key="1">
    <citation type="journal article" date="2019" name="Int. J. Syst. Evol. Microbiol.">
        <title>The Global Catalogue of Microorganisms (GCM) 10K type strain sequencing project: providing services to taxonomists for standard genome sequencing and annotation.</title>
        <authorList>
            <consortium name="The Broad Institute Genomics Platform"/>
            <consortium name="The Broad Institute Genome Sequencing Center for Infectious Disease"/>
            <person name="Wu L."/>
            <person name="Ma J."/>
        </authorList>
    </citation>
    <scope>NUCLEOTIDE SEQUENCE [LARGE SCALE GENOMIC DNA]</scope>
    <source>
        <strain evidence="3">CCUG 63287</strain>
    </source>
</reference>
<evidence type="ECO:0000313" key="2">
    <source>
        <dbReference type="EMBL" id="MFC4651624.1"/>
    </source>
</evidence>
<keyword evidence="1" id="KW-1133">Transmembrane helix</keyword>
<evidence type="ECO:0008006" key="4">
    <source>
        <dbReference type="Google" id="ProtNLM"/>
    </source>
</evidence>
<feature type="transmembrane region" description="Helical" evidence="1">
    <location>
        <begin position="21"/>
        <end position="39"/>
    </location>
</feature>
<sequence length="180" mass="21029">MKKKKMYQIPMTVKWKLKLGIFQTSLFIAFGIMCFWIAIFAKQHHEFGASTPLSIPLKLAFIVMGIAGWGLAFCFSSLRSSLKQRKKPALILQEDGIIFCENKRHVAWEDITDFKTLYEGGRHASKHLQIYFNAEGEIRYMDWDASVLDIHLYKFVDFLKQERQKRVTDNNISPFDDLLE</sequence>
<feature type="transmembrane region" description="Helical" evidence="1">
    <location>
        <begin position="59"/>
        <end position="78"/>
    </location>
</feature>
<evidence type="ECO:0000313" key="3">
    <source>
        <dbReference type="Proteomes" id="UP001595987"/>
    </source>
</evidence>
<dbReference type="EMBL" id="JBHSGD010000001">
    <property type="protein sequence ID" value="MFC4651624.1"/>
    <property type="molecule type" value="Genomic_DNA"/>
</dbReference>
<keyword evidence="1" id="KW-0472">Membrane</keyword>
<dbReference type="Proteomes" id="UP001595987">
    <property type="component" value="Unassembled WGS sequence"/>
</dbReference>
<gene>
    <name evidence="2" type="ORF">ACFO26_01700</name>
</gene>
<keyword evidence="3" id="KW-1185">Reference proteome</keyword>